<accession>A0A7S0PMG0</accession>
<dbReference type="EMBL" id="HBEW01003332">
    <property type="protein sequence ID" value="CAD8580326.1"/>
    <property type="molecule type" value="Transcribed_RNA"/>
</dbReference>
<feature type="region of interest" description="Disordered" evidence="1">
    <location>
        <begin position="447"/>
        <end position="481"/>
    </location>
</feature>
<sequence>MTTPPTSSHAGANAASTAAGSFFADVYDTATSMVSQETLSSFAQDVRGGLETGLEAARGITARASAFAERSGVTSEALDALLRRQRAEEKDTRVDSGVGAYVYEVEKAMEGWDVRHAHVESRAQLALRSSSELDATIAKHEGQWTALERELSEVSGMTSKVWEYSESLNKTIAMMGEVEEMLLEAEIGAQLDALYRRRDDAERAELEAEARFKDELAHVRQLQDLLASDAMSNQVSSRTTEEIAAEQELKRKLASLAKKKSRESASTSMEEQTLAGIASTLDVSANMASGVSPNDLDDFFTQDEDEDEEGGESSGKAYTLYGLRARADQSKGVILNEPQDKKPIHGVNEEMAERIAQARKEALGIRDEDMVGVNLRPPPPSGGAGSSPLDEAQSPRRIVIESKSVTGQVTDRASKLVGDLRSFSFSAAAEAAAAAAASAVSDVTTRLRKQGSVEEPVRVERESVDTAKQSFYKKKDAGTST</sequence>
<organism evidence="2">
    <name type="scientific">Ostreococcus mediterraneus</name>
    <dbReference type="NCBI Taxonomy" id="1486918"/>
    <lineage>
        <taxon>Eukaryota</taxon>
        <taxon>Viridiplantae</taxon>
        <taxon>Chlorophyta</taxon>
        <taxon>Mamiellophyceae</taxon>
        <taxon>Mamiellales</taxon>
        <taxon>Bathycoccaceae</taxon>
        <taxon>Ostreococcus</taxon>
    </lineage>
</organism>
<gene>
    <name evidence="2" type="ORF">OMED0929_LOCUS2744</name>
</gene>
<proteinExistence type="predicted"/>
<feature type="compositionally biased region" description="Acidic residues" evidence="1">
    <location>
        <begin position="295"/>
        <end position="311"/>
    </location>
</feature>
<name>A0A7S0PMG0_9CHLO</name>
<protein>
    <submittedName>
        <fullName evidence="2">Uncharacterized protein</fullName>
    </submittedName>
</protein>
<reference evidence="2" key="1">
    <citation type="submission" date="2021-01" db="EMBL/GenBank/DDBJ databases">
        <authorList>
            <person name="Corre E."/>
            <person name="Pelletier E."/>
            <person name="Niang G."/>
            <person name="Scheremetjew M."/>
            <person name="Finn R."/>
            <person name="Kale V."/>
            <person name="Holt S."/>
            <person name="Cochrane G."/>
            <person name="Meng A."/>
            <person name="Brown T."/>
            <person name="Cohen L."/>
        </authorList>
    </citation>
    <scope>NUCLEOTIDE SEQUENCE</scope>
    <source>
        <strain evidence="2">Clade-D-RCC2572</strain>
    </source>
</reference>
<evidence type="ECO:0000313" key="2">
    <source>
        <dbReference type="EMBL" id="CAD8580326.1"/>
    </source>
</evidence>
<evidence type="ECO:0000256" key="1">
    <source>
        <dbReference type="SAM" id="MobiDB-lite"/>
    </source>
</evidence>
<feature type="compositionally biased region" description="Basic and acidic residues" evidence="1">
    <location>
        <begin position="451"/>
        <end position="465"/>
    </location>
</feature>
<dbReference type="AlphaFoldDB" id="A0A7S0PMG0"/>
<feature type="region of interest" description="Disordered" evidence="1">
    <location>
        <begin position="288"/>
        <end position="317"/>
    </location>
</feature>
<feature type="region of interest" description="Disordered" evidence="1">
    <location>
        <begin position="367"/>
        <end position="393"/>
    </location>
</feature>